<evidence type="ECO:0000256" key="15">
    <source>
        <dbReference type="ARBA" id="ARBA00048104"/>
    </source>
</evidence>
<dbReference type="UniPathway" id="UPA00222"/>
<keyword evidence="10" id="KW-1133">Transmembrane helix</keyword>
<comment type="pathway">
    <text evidence="2">Lipid metabolism; sphingolipid metabolism.</text>
</comment>
<protein>
    <recommendedName>
        <fullName evidence="5">ceramide glucosyltransferase</fullName>
        <ecNumber evidence="5">2.4.1.80</ecNumber>
    </recommendedName>
</protein>
<evidence type="ECO:0000256" key="6">
    <source>
        <dbReference type="ARBA" id="ARBA00022516"/>
    </source>
</evidence>
<gene>
    <name evidence="16" type="ORF">BSL78_28082</name>
</gene>
<dbReference type="InterPro" id="IPR025993">
    <property type="entry name" value="Ceramide_glucosylTrfase"/>
</dbReference>
<proteinExistence type="inferred from homology"/>
<evidence type="ECO:0000256" key="8">
    <source>
        <dbReference type="ARBA" id="ARBA00022679"/>
    </source>
</evidence>
<evidence type="ECO:0000256" key="4">
    <source>
        <dbReference type="ARBA" id="ARBA00006739"/>
    </source>
</evidence>
<comment type="caution">
    <text evidence="16">The sequence shown here is derived from an EMBL/GenBank/DDBJ whole genome shotgun (WGS) entry which is preliminary data.</text>
</comment>
<dbReference type="GO" id="GO:0008120">
    <property type="term" value="F:ceramide glucosyltransferase activity"/>
    <property type="evidence" value="ECO:0007669"/>
    <property type="project" value="UniProtKB-EC"/>
</dbReference>
<dbReference type="FunFam" id="3.90.550.10:FF:000041">
    <property type="entry name" value="UDP-glucose ceramide glucosyltransferase"/>
    <property type="match status" value="1"/>
</dbReference>
<dbReference type="STRING" id="307972.A0A2G8JH51"/>
<keyword evidence="6" id="KW-0444">Lipid biosynthesis</keyword>
<evidence type="ECO:0000256" key="11">
    <source>
        <dbReference type="ARBA" id="ARBA00023034"/>
    </source>
</evidence>
<evidence type="ECO:0000256" key="1">
    <source>
        <dbReference type="ARBA" id="ARBA00004653"/>
    </source>
</evidence>
<dbReference type="Proteomes" id="UP000230750">
    <property type="component" value="Unassembled WGS sequence"/>
</dbReference>
<dbReference type="PANTHER" id="PTHR12726:SF0">
    <property type="entry name" value="CERAMIDE GLUCOSYLTRANSFERASE"/>
    <property type="match status" value="1"/>
</dbReference>
<reference evidence="16 17" key="1">
    <citation type="journal article" date="2017" name="PLoS Biol.">
        <title>The sea cucumber genome provides insights into morphological evolution and visceral regeneration.</title>
        <authorList>
            <person name="Zhang X."/>
            <person name="Sun L."/>
            <person name="Yuan J."/>
            <person name="Sun Y."/>
            <person name="Gao Y."/>
            <person name="Zhang L."/>
            <person name="Li S."/>
            <person name="Dai H."/>
            <person name="Hamel J.F."/>
            <person name="Liu C."/>
            <person name="Yu Y."/>
            <person name="Liu S."/>
            <person name="Lin W."/>
            <person name="Guo K."/>
            <person name="Jin S."/>
            <person name="Xu P."/>
            <person name="Storey K.B."/>
            <person name="Huan P."/>
            <person name="Zhang T."/>
            <person name="Zhou Y."/>
            <person name="Zhang J."/>
            <person name="Lin C."/>
            <person name="Li X."/>
            <person name="Xing L."/>
            <person name="Huo D."/>
            <person name="Sun M."/>
            <person name="Wang L."/>
            <person name="Mercier A."/>
            <person name="Li F."/>
            <person name="Yang H."/>
            <person name="Xiang J."/>
        </authorList>
    </citation>
    <scope>NUCLEOTIDE SEQUENCE [LARGE SCALE GENOMIC DNA]</scope>
    <source>
        <strain evidence="16">Shaxun</strain>
        <tissue evidence="16">Muscle</tissue>
    </source>
</reference>
<evidence type="ECO:0000256" key="10">
    <source>
        <dbReference type="ARBA" id="ARBA00022989"/>
    </source>
</evidence>
<dbReference type="Pfam" id="PF13506">
    <property type="entry name" value="Glyco_transf_21"/>
    <property type="match status" value="1"/>
</dbReference>
<evidence type="ECO:0000313" key="16">
    <source>
        <dbReference type="EMBL" id="PIK35094.1"/>
    </source>
</evidence>
<dbReference type="EMBL" id="MRZV01001989">
    <property type="protein sequence ID" value="PIK35094.1"/>
    <property type="molecule type" value="Genomic_DNA"/>
</dbReference>
<evidence type="ECO:0000256" key="9">
    <source>
        <dbReference type="ARBA" id="ARBA00022692"/>
    </source>
</evidence>
<comment type="similarity">
    <text evidence="4">Belongs to the glycosyltransferase 2 family.</text>
</comment>
<dbReference type="PANTHER" id="PTHR12726">
    <property type="entry name" value="CERAMIDE GLUCOSYLTRANSFERASE"/>
    <property type="match status" value="1"/>
</dbReference>
<evidence type="ECO:0000256" key="3">
    <source>
        <dbReference type="ARBA" id="ARBA00004991"/>
    </source>
</evidence>
<dbReference type="SUPFAM" id="SSF53448">
    <property type="entry name" value="Nucleotide-diphospho-sugar transferases"/>
    <property type="match status" value="1"/>
</dbReference>
<keyword evidence="13" id="KW-0472">Membrane</keyword>
<dbReference type="AlphaFoldDB" id="A0A2G8JH51"/>
<sequence length="433" mass="49226">MNELGITWKKVLSHVVFLNQNFIRNKNILGNCSCMEAYQRAAGGAPGISILKPLVGADPNLQDNLENFNIAYPNLFFLSLQYELLICVHEEKDPAVKIVEPLMERYPHVDARLFLGGNNMKIGGNPKLNNLLPGYQAAKYDFVLISDSGIRTGKDDLSEMVSKMKPNVGMVHGLPFVTERKGFAAILDKVYFGGAHARMYITMNVVGIICVSGMSNLIRKSILDDAGGLQEFAKYISEDYYMGIACARSGYVTRLSSFPALQNAGCPSLSSFRKRMVRFGNITTISTSLPLLYMLYPPVDWTYQCKKSTWENSPKKVDDGPCSYRAVHDHREPMTECFVLGLFVSWAISYLTSWDPIVCFMVHVIQWFILDYLQLKALQREPLNFSKVDYTLAWMYRECLTPFFFLEGLFSRTVRWRTGTFKLHWGGYLEEVR</sequence>
<evidence type="ECO:0000256" key="7">
    <source>
        <dbReference type="ARBA" id="ARBA00022676"/>
    </source>
</evidence>
<dbReference type="GO" id="GO:0006679">
    <property type="term" value="P:glucosylceramide biosynthetic process"/>
    <property type="evidence" value="ECO:0007669"/>
    <property type="project" value="TreeGrafter"/>
</dbReference>
<keyword evidence="7" id="KW-0328">Glycosyltransferase</keyword>
<dbReference type="Gene3D" id="3.90.550.10">
    <property type="entry name" value="Spore Coat Polysaccharide Biosynthesis Protein SpsA, Chain A"/>
    <property type="match status" value="1"/>
</dbReference>
<comment type="subcellular location">
    <subcellularLocation>
        <location evidence="1">Golgi apparatus membrane</location>
        <topology evidence="1">Multi-pass membrane protein</topology>
    </subcellularLocation>
</comment>
<keyword evidence="17" id="KW-1185">Reference proteome</keyword>
<evidence type="ECO:0000256" key="13">
    <source>
        <dbReference type="ARBA" id="ARBA00023136"/>
    </source>
</evidence>
<comment type="pathway">
    <text evidence="3">Sphingolipid metabolism.</text>
</comment>
<evidence type="ECO:0000256" key="5">
    <source>
        <dbReference type="ARBA" id="ARBA00012699"/>
    </source>
</evidence>
<evidence type="ECO:0000256" key="12">
    <source>
        <dbReference type="ARBA" id="ARBA00023098"/>
    </source>
</evidence>
<dbReference type="GO" id="GO:0000139">
    <property type="term" value="C:Golgi membrane"/>
    <property type="evidence" value="ECO:0007669"/>
    <property type="project" value="UniProtKB-SubCell"/>
</dbReference>
<evidence type="ECO:0000256" key="2">
    <source>
        <dbReference type="ARBA" id="ARBA00004760"/>
    </source>
</evidence>
<keyword evidence="11" id="KW-0333">Golgi apparatus</keyword>
<name>A0A2G8JH51_STIJA</name>
<dbReference type="InterPro" id="IPR029044">
    <property type="entry name" value="Nucleotide-diphossugar_trans"/>
</dbReference>
<keyword evidence="9" id="KW-0812">Transmembrane</keyword>
<evidence type="ECO:0000256" key="14">
    <source>
        <dbReference type="ARBA" id="ARBA00047869"/>
    </source>
</evidence>
<evidence type="ECO:0000313" key="17">
    <source>
        <dbReference type="Proteomes" id="UP000230750"/>
    </source>
</evidence>
<accession>A0A2G8JH51</accession>
<dbReference type="OrthoDB" id="1483400at2759"/>
<keyword evidence="12" id="KW-0443">Lipid metabolism</keyword>
<comment type="catalytic activity">
    <reaction evidence="15">
        <text>N-(9Z-octadecenoyl)-sphing-4-enine + UDP-alpha-D-xylose = beta-D-xylosyl-(1&lt;-&gt;1')-N-(9Z-octadecenoyl)-sphing-4-enine + UDP + H(+)</text>
        <dbReference type="Rhea" id="RHEA:70247"/>
        <dbReference type="ChEBI" id="CHEBI:15378"/>
        <dbReference type="ChEBI" id="CHEBI:57632"/>
        <dbReference type="ChEBI" id="CHEBI:58223"/>
        <dbReference type="ChEBI" id="CHEBI:77996"/>
        <dbReference type="ChEBI" id="CHEBI:189081"/>
    </reaction>
    <physiologicalReaction direction="left-to-right" evidence="15">
        <dbReference type="Rhea" id="RHEA:70248"/>
    </physiologicalReaction>
</comment>
<comment type="catalytic activity">
    <reaction evidence="14">
        <text>UDP-alpha-D-xylose + an N-acylsphing-4-enine = a beta-D-xylosyl-(1&lt;-&gt;1')-N-acylsphing-4-enine + UDP + H(+)</text>
        <dbReference type="Rhea" id="RHEA:70243"/>
        <dbReference type="ChEBI" id="CHEBI:15378"/>
        <dbReference type="ChEBI" id="CHEBI:52639"/>
        <dbReference type="ChEBI" id="CHEBI:57632"/>
        <dbReference type="ChEBI" id="CHEBI:58223"/>
        <dbReference type="ChEBI" id="CHEBI:189068"/>
    </reaction>
    <physiologicalReaction direction="left-to-right" evidence="14">
        <dbReference type="Rhea" id="RHEA:70244"/>
    </physiologicalReaction>
</comment>
<dbReference type="CDD" id="cd02520">
    <property type="entry name" value="Glucosylceramide_synthase"/>
    <property type="match status" value="1"/>
</dbReference>
<dbReference type="EC" id="2.4.1.80" evidence="5"/>
<keyword evidence="8 16" id="KW-0808">Transferase</keyword>
<organism evidence="16 17">
    <name type="scientific">Stichopus japonicus</name>
    <name type="common">Sea cucumber</name>
    <dbReference type="NCBI Taxonomy" id="307972"/>
    <lineage>
        <taxon>Eukaryota</taxon>
        <taxon>Metazoa</taxon>
        <taxon>Echinodermata</taxon>
        <taxon>Eleutherozoa</taxon>
        <taxon>Echinozoa</taxon>
        <taxon>Holothuroidea</taxon>
        <taxon>Aspidochirotacea</taxon>
        <taxon>Aspidochirotida</taxon>
        <taxon>Stichopodidae</taxon>
        <taxon>Apostichopus</taxon>
    </lineage>
</organism>